<protein>
    <recommendedName>
        <fullName evidence="4">DUF4064 domain-containing protein</fullName>
    </recommendedName>
</protein>
<dbReference type="EMBL" id="CP038013">
    <property type="protein sequence ID" value="QBQ07307.1"/>
    <property type="molecule type" value="Genomic_DNA"/>
</dbReference>
<name>A0A4P7AGP6_9MOLU</name>
<reference evidence="2 3" key="1">
    <citation type="submission" date="2019-03" db="EMBL/GenBank/DDBJ databases">
        <title>Complete genome sequence of Spiroplasma gladiatoris TG-1 (DSM 22552).</title>
        <authorList>
            <person name="Lin Y.-C."/>
            <person name="Chou L."/>
            <person name="Kuo C.-H."/>
        </authorList>
    </citation>
    <scope>NUCLEOTIDE SEQUENCE [LARGE SCALE GENOMIC DNA]</scope>
    <source>
        <strain evidence="2 3">TG-1</strain>
    </source>
</reference>
<evidence type="ECO:0008006" key="4">
    <source>
        <dbReference type="Google" id="ProtNLM"/>
    </source>
</evidence>
<proteinExistence type="predicted"/>
<keyword evidence="3" id="KW-1185">Reference proteome</keyword>
<dbReference type="Proteomes" id="UP000294309">
    <property type="component" value="Chromosome"/>
</dbReference>
<evidence type="ECO:0000313" key="3">
    <source>
        <dbReference type="Proteomes" id="UP000294309"/>
    </source>
</evidence>
<keyword evidence="1" id="KW-0812">Transmembrane</keyword>
<evidence type="ECO:0000313" key="2">
    <source>
        <dbReference type="EMBL" id="QBQ07307.1"/>
    </source>
</evidence>
<dbReference type="RefSeq" id="WP_134297109.1">
    <property type="nucleotide sequence ID" value="NZ_CP038013.1"/>
</dbReference>
<feature type="transmembrane region" description="Helical" evidence="1">
    <location>
        <begin position="9"/>
        <end position="38"/>
    </location>
</feature>
<accession>A0A4P7AGP6</accession>
<keyword evidence="1" id="KW-1133">Transmembrane helix</keyword>
<feature type="transmembrane region" description="Helical" evidence="1">
    <location>
        <begin position="58"/>
        <end position="85"/>
    </location>
</feature>
<gene>
    <name evidence="2" type="ORF">SGLAD_v1c01060</name>
</gene>
<dbReference type="KEGG" id="sgq:SGLAD_v1c01060"/>
<dbReference type="AlphaFoldDB" id="A0A4P7AGP6"/>
<sequence length="136" mass="14059">MTQQTKTGLILSIVGASILIFIALILGSLMMAGIIFASTSSNAATYGYAYNDQENLKAAASIIMVVGGVMVFVFGTLPNILIIAFSAVALKKEKDWAVLASAIVSIILGVGSIFALVGIPLLVGGILSIAGRNQNR</sequence>
<keyword evidence="1" id="KW-0472">Membrane</keyword>
<feature type="transmembrane region" description="Helical" evidence="1">
    <location>
        <begin position="97"/>
        <end position="130"/>
    </location>
</feature>
<organism evidence="2 3">
    <name type="scientific">Spiroplasma gladiatoris</name>
    <dbReference type="NCBI Taxonomy" id="2143"/>
    <lineage>
        <taxon>Bacteria</taxon>
        <taxon>Bacillati</taxon>
        <taxon>Mycoplasmatota</taxon>
        <taxon>Mollicutes</taxon>
        <taxon>Entomoplasmatales</taxon>
        <taxon>Spiroplasmataceae</taxon>
        <taxon>Spiroplasma</taxon>
    </lineage>
</organism>
<evidence type="ECO:0000256" key="1">
    <source>
        <dbReference type="SAM" id="Phobius"/>
    </source>
</evidence>